<sequence>MPPSRTSGAPGDHSEPAEPTRAERAMGSYNEGLEAISKRLQEGLARGDEAAVDWAQVLHLALDVQQDYMERETALRAFYVALYGASRKNKLPRVPGPLHALARANPAGSASTVAAQMRQLQISLPEALRQVNTQRHPGAFLLLTCHLGKERPAGCQNFPWLSLGALLLLIGILCGPSRSDRPHGAAGAGGPVRVEVSEVRSAAQQVTVLPMLLVALCLCLCRHWRSDVGAATCLALGAVLAEKSTEPRPTVNSAESDRNIFSTENLE</sequence>
<dbReference type="Proteomes" id="UP001152797">
    <property type="component" value="Unassembled WGS sequence"/>
</dbReference>
<name>A0A9P1DFL8_9DINO</name>
<feature type="region of interest" description="Disordered" evidence="1">
    <location>
        <begin position="1"/>
        <end position="25"/>
    </location>
</feature>
<feature type="region of interest" description="Disordered" evidence="1">
    <location>
        <begin position="246"/>
        <end position="267"/>
    </location>
</feature>
<evidence type="ECO:0000313" key="4">
    <source>
        <dbReference type="Proteomes" id="UP001152797"/>
    </source>
</evidence>
<accession>A0A9P1DFL8</accession>
<feature type="compositionally biased region" description="Basic and acidic residues" evidence="1">
    <location>
        <begin position="12"/>
        <end position="24"/>
    </location>
</feature>
<gene>
    <name evidence="2" type="ORF">C1SCF055_LOCUS33997</name>
</gene>
<reference evidence="3" key="2">
    <citation type="submission" date="2024-04" db="EMBL/GenBank/DDBJ databases">
        <authorList>
            <person name="Chen Y."/>
            <person name="Shah S."/>
            <person name="Dougan E. K."/>
            <person name="Thang M."/>
            <person name="Chan C."/>
        </authorList>
    </citation>
    <scope>NUCLEOTIDE SEQUENCE [LARGE SCALE GENOMIC DNA]</scope>
</reference>
<comment type="caution">
    <text evidence="2">The sequence shown here is derived from an EMBL/GenBank/DDBJ whole genome shotgun (WGS) entry which is preliminary data.</text>
</comment>
<dbReference type="OrthoDB" id="429645at2759"/>
<reference evidence="2" key="1">
    <citation type="submission" date="2022-10" db="EMBL/GenBank/DDBJ databases">
        <authorList>
            <person name="Chen Y."/>
            <person name="Dougan E. K."/>
            <person name="Chan C."/>
            <person name="Rhodes N."/>
            <person name="Thang M."/>
        </authorList>
    </citation>
    <scope>NUCLEOTIDE SEQUENCE</scope>
</reference>
<proteinExistence type="predicted"/>
<evidence type="ECO:0000313" key="3">
    <source>
        <dbReference type="EMBL" id="CAL1161942.1"/>
    </source>
</evidence>
<dbReference type="EMBL" id="CAMXCT030004323">
    <property type="protein sequence ID" value="CAL4795879.1"/>
    <property type="molecule type" value="Genomic_DNA"/>
</dbReference>
<evidence type="ECO:0000313" key="2">
    <source>
        <dbReference type="EMBL" id="CAI4008567.1"/>
    </source>
</evidence>
<protein>
    <submittedName>
        <fullName evidence="2">Uncharacterized protein</fullName>
    </submittedName>
</protein>
<organism evidence="2">
    <name type="scientific">Cladocopium goreaui</name>
    <dbReference type="NCBI Taxonomy" id="2562237"/>
    <lineage>
        <taxon>Eukaryota</taxon>
        <taxon>Sar</taxon>
        <taxon>Alveolata</taxon>
        <taxon>Dinophyceae</taxon>
        <taxon>Suessiales</taxon>
        <taxon>Symbiodiniaceae</taxon>
        <taxon>Cladocopium</taxon>
    </lineage>
</organism>
<feature type="compositionally biased region" description="Polar residues" evidence="1">
    <location>
        <begin position="250"/>
        <end position="267"/>
    </location>
</feature>
<dbReference type="AlphaFoldDB" id="A0A9P1DFL8"/>
<evidence type="ECO:0000256" key="1">
    <source>
        <dbReference type="SAM" id="MobiDB-lite"/>
    </source>
</evidence>
<dbReference type="EMBL" id="CAMXCT010004323">
    <property type="protein sequence ID" value="CAI4008567.1"/>
    <property type="molecule type" value="Genomic_DNA"/>
</dbReference>
<feature type="non-terminal residue" evidence="2">
    <location>
        <position position="267"/>
    </location>
</feature>
<dbReference type="EMBL" id="CAMXCT020004323">
    <property type="protein sequence ID" value="CAL1161942.1"/>
    <property type="molecule type" value="Genomic_DNA"/>
</dbReference>
<keyword evidence="4" id="KW-1185">Reference proteome</keyword>